<feature type="non-terminal residue" evidence="2">
    <location>
        <position position="67"/>
    </location>
</feature>
<accession>A0A392W6P5</accession>
<evidence type="ECO:0000313" key="3">
    <source>
        <dbReference type="Proteomes" id="UP000265520"/>
    </source>
</evidence>
<dbReference type="AlphaFoldDB" id="A0A392W6P5"/>
<reference evidence="2 3" key="1">
    <citation type="journal article" date="2018" name="Front. Plant Sci.">
        <title>Red Clover (Trifolium pratense) and Zigzag Clover (T. medium) - A Picture of Genomic Similarities and Differences.</title>
        <authorList>
            <person name="Dluhosova J."/>
            <person name="Istvanek J."/>
            <person name="Nedelnik J."/>
            <person name="Repkova J."/>
        </authorList>
    </citation>
    <scope>NUCLEOTIDE SEQUENCE [LARGE SCALE GENOMIC DNA]</scope>
    <source>
        <strain evidence="3">cv. 10/8</strain>
        <tissue evidence="2">Leaf</tissue>
    </source>
</reference>
<dbReference type="EMBL" id="LXQA011412252">
    <property type="protein sequence ID" value="MCI96338.1"/>
    <property type="molecule type" value="Genomic_DNA"/>
</dbReference>
<feature type="transmembrane region" description="Helical" evidence="1">
    <location>
        <begin position="24"/>
        <end position="44"/>
    </location>
</feature>
<comment type="caution">
    <text evidence="2">The sequence shown here is derived from an EMBL/GenBank/DDBJ whole genome shotgun (WGS) entry which is preliminary data.</text>
</comment>
<keyword evidence="1" id="KW-0472">Membrane</keyword>
<protein>
    <submittedName>
        <fullName evidence="2">Uncharacterized protein</fullName>
    </submittedName>
</protein>
<organism evidence="2 3">
    <name type="scientific">Trifolium medium</name>
    <dbReference type="NCBI Taxonomy" id="97028"/>
    <lineage>
        <taxon>Eukaryota</taxon>
        <taxon>Viridiplantae</taxon>
        <taxon>Streptophyta</taxon>
        <taxon>Embryophyta</taxon>
        <taxon>Tracheophyta</taxon>
        <taxon>Spermatophyta</taxon>
        <taxon>Magnoliopsida</taxon>
        <taxon>eudicotyledons</taxon>
        <taxon>Gunneridae</taxon>
        <taxon>Pentapetalae</taxon>
        <taxon>rosids</taxon>
        <taxon>fabids</taxon>
        <taxon>Fabales</taxon>
        <taxon>Fabaceae</taxon>
        <taxon>Papilionoideae</taxon>
        <taxon>50 kb inversion clade</taxon>
        <taxon>NPAAA clade</taxon>
        <taxon>Hologalegina</taxon>
        <taxon>IRL clade</taxon>
        <taxon>Trifolieae</taxon>
        <taxon>Trifolium</taxon>
    </lineage>
</organism>
<proteinExistence type="predicted"/>
<keyword evidence="3" id="KW-1185">Reference proteome</keyword>
<dbReference type="Proteomes" id="UP000265520">
    <property type="component" value="Unassembled WGS sequence"/>
</dbReference>
<evidence type="ECO:0000313" key="2">
    <source>
        <dbReference type="EMBL" id="MCI96338.1"/>
    </source>
</evidence>
<feature type="non-terminal residue" evidence="2">
    <location>
        <position position="1"/>
    </location>
</feature>
<sequence length="67" mass="7017">TQPSPAQNLNTGADGGCKVESDAAVLPTVVVVVVLLLLLPELPINPTLPAERKYDLEVAQLGLSHQC</sequence>
<keyword evidence="1" id="KW-0812">Transmembrane</keyword>
<evidence type="ECO:0000256" key="1">
    <source>
        <dbReference type="SAM" id="Phobius"/>
    </source>
</evidence>
<name>A0A392W6P5_9FABA</name>
<keyword evidence="1" id="KW-1133">Transmembrane helix</keyword>